<evidence type="ECO:0000259" key="13">
    <source>
        <dbReference type="Pfam" id="PF21791"/>
    </source>
</evidence>
<evidence type="ECO:0000313" key="15">
    <source>
        <dbReference type="Proteomes" id="UP001164929"/>
    </source>
</evidence>
<keyword evidence="4" id="KW-0274">FAD</keyword>
<comment type="cofactor">
    <cofactor evidence="1">
        <name>FAD</name>
        <dbReference type="ChEBI" id="CHEBI:57692"/>
    </cofactor>
</comment>
<dbReference type="InterPro" id="IPR023753">
    <property type="entry name" value="FAD/NAD-binding_dom"/>
</dbReference>
<keyword evidence="7" id="KW-0520">NAD</keyword>
<keyword evidence="8" id="KW-0676">Redox-active center</keyword>
<dbReference type="EMBL" id="JAQIZT010000006">
    <property type="protein sequence ID" value="KAJ6993218.1"/>
    <property type="molecule type" value="Genomic_DNA"/>
</dbReference>
<comment type="catalytic activity">
    <reaction evidence="11">
        <text>2 monodehydro-L-ascorbate radical + NADH + H(+) = 2 L-ascorbate + NAD(+)</text>
        <dbReference type="Rhea" id="RHEA:14581"/>
        <dbReference type="ChEBI" id="CHEBI:15378"/>
        <dbReference type="ChEBI" id="CHEBI:38290"/>
        <dbReference type="ChEBI" id="CHEBI:57540"/>
        <dbReference type="ChEBI" id="CHEBI:57945"/>
        <dbReference type="ChEBI" id="CHEBI:59513"/>
        <dbReference type="EC" id="1.6.5.4"/>
    </reaction>
</comment>
<dbReference type="PRINTS" id="PR00368">
    <property type="entry name" value="FADPNR"/>
</dbReference>
<reference evidence="14" key="1">
    <citation type="journal article" date="2023" name="Mol. Ecol. Resour.">
        <title>Chromosome-level genome assembly of a triploid poplar Populus alba 'Berolinensis'.</title>
        <authorList>
            <person name="Chen S."/>
            <person name="Yu Y."/>
            <person name="Wang X."/>
            <person name="Wang S."/>
            <person name="Zhang T."/>
            <person name="Zhou Y."/>
            <person name="He R."/>
            <person name="Meng N."/>
            <person name="Wang Y."/>
            <person name="Liu W."/>
            <person name="Liu Z."/>
            <person name="Liu J."/>
            <person name="Guo Q."/>
            <person name="Huang H."/>
            <person name="Sederoff R.R."/>
            <person name="Wang G."/>
            <person name="Qu G."/>
            <person name="Chen S."/>
        </authorList>
    </citation>
    <scope>NUCLEOTIDE SEQUENCE</scope>
    <source>
        <strain evidence="14">SC-2020</strain>
    </source>
</reference>
<evidence type="ECO:0000256" key="10">
    <source>
        <dbReference type="ARBA" id="ARBA00038920"/>
    </source>
</evidence>
<evidence type="ECO:0000259" key="12">
    <source>
        <dbReference type="Pfam" id="PF07992"/>
    </source>
</evidence>
<dbReference type="InterPro" id="IPR016156">
    <property type="entry name" value="FAD/NAD-linked_Rdtase_dimer_sf"/>
</dbReference>
<dbReference type="GO" id="GO:0005737">
    <property type="term" value="C:cytoplasm"/>
    <property type="evidence" value="ECO:0007669"/>
    <property type="project" value="TreeGrafter"/>
</dbReference>
<evidence type="ECO:0000256" key="5">
    <source>
        <dbReference type="ARBA" id="ARBA00022857"/>
    </source>
</evidence>
<dbReference type="GO" id="GO:0016656">
    <property type="term" value="F:monodehydroascorbate reductase (NADH) activity"/>
    <property type="evidence" value="ECO:0007669"/>
    <property type="project" value="UniProtKB-EC"/>
</dbReference>
<evidence type="ECO:0000256" key="6">
    <source>
        <dbReference type="ARBA" id="ARBA00023002"/>
    </source>
</evidence>
<gene>
    <name evidence="14" type="ORF">NC653_016367</name>
</gene>
<evidence type="ECO:0000256" key="7">
    <source>
        <dbReference type="ARBA" id="ARBA00023027"/>
    </source>
</evidence>
<dbReference type="InterPro" id="IPR036188">
    <property type="entry name" value="FAD/NAD-bd_sf"/>
</dbReference>
<comment type="caution">
    <text evidence="14">The sequence shown here is derived from an EMBL/GenBank/DDBJ whole genome shotgun (WGS) entry which is preliminary data.</text>
</comment>
<comment type="similarity">
    <text evidence="2">Belongs to the FAD-dependent oxidoreductase family.</text>
</comment>
<sequence>MAGKSFKYVIIGGGVSAGYAAREFCKQGVKPGELAIISKEAVAPYERPALSKAYLFPEGTARLPGFHVCVGSGGERLLPEWYKEKGIELILSTEIVKADLAAKTLVSAAGEIFKYHILIIATGSTVIKLTDFGVQGADAKNILYLREIDDADKLVEAIKEKKNGKAVIVGGGYIGLELSAALRINNIDVTMVYPEPWCMPRLFTAGIAAFYEGYYANKGVKIVKGTVAVGFNADSNGEVKEVKLKDGRVLEADIVVVGVGGRPLTTLFKGQVEEEKGGIKTDAFFKTSISDVYAVGDVATFPLKLYNDIRRVEHVDHARKSAEQAVKVCSFLAFVVSSSSNPSEFNLSRSASVNGAFISYFTILLEISTWRVFRDILAAIKSNEEGKTIDVYDYLPFFYSRSFDLSWQFYGDNVGDAVLFGDNDPASPKPKFGSYWIKDGKVVGVFLEGGTPDENKAIAKVARVQPPVENLDVLTKEARKAVSKGPSTCYKGKGEAVGEWNRKSSLHQHSGVVKRKELRIELRIL</sequence>
<dbReference type="InterPro" id="IPR050446">
    <property type="entry name" value="FAD-oxidoreductase/Apoptosis"/>
</dbReference>
<keyword evidence="3" id="KW-0285">Flavoprotein</keyword>
<evidence type="ECO:0000256" key="1">
    <source>
        <dbReference type="ARBA" id="ARBA00001974"/>
    </source>
</evidence>
<evidence type="ECO:0000256" key="11">
    <source>
        <dbReference type="ARBA" id="ARBA00048948"/>
    </source>
</evidence>
<dbReference type="FunFam" id="3.50.50.60:FF:000155">
    <property type="entry name" value="Monodehydroascorbate reductase 3"/>
    <property type="match status" value="1"/>
</dbReference>
<evidence type="ECO:0000256" key="4">
    <source>
        <dbReference type="ARBA" id="ARBA00022827"/>
    </source>
</evidence>
<keyword evidence="6" id="KW-0560">Oxidoreductase</keyword>
<feature type="domain" description="FAD/NAD(P)-binding" evidence="12">
    <location>
        <begin position="6"/>
        <end position="322"/>
    </location>
</feature>
<dbReference type="Pfam" id="PF21791">
    <property type="entry name" value="MDHAR3-like_C"/>
    <property type="match status" value="1"/>
</dbReference>
<dbReference type="SUPFAM" id="SSF51905">
    <property type="entry name" value="FAD/NAD(P)-binding domain"/>
    <property type="match status" value="2"/>
</dbReference>
<dbReference type="InterPro" id="IPR048618">
    <property type="entry name" value="MDHAR3-like_C"/>
</dbReference>
<feature type="domain" description="Monodehydroascorbate reductase 3-like C-terminal" evidence="13">
    <location>
        <begin position="395"/>
        <end position="478"/>
    </location>
</feature>
<dbReference type="Pfam" id="PF07992">
    <property type="entry name" value="Pyr_redox_2"/>
    <property type="match status" value="1"/>
</dbReference>
<dbReference type="SUPFAM" id="SSF55424">
    <property type="entry name" value="FAD/NAD-linked reductases, dimerisation (C-terminal) domain"/>
    <property type="match status" value="1"/>
</dbReference>
<dbReference type="EC" id="1.6.5.4" evidence="10"/>
<evidence type="ECO:0000313" key="14">
    <source>
        <dbReference type="EMBL" id="KAJ6993218.1"/>
    </source>
</evidence>
<dbReference type="Proteomes" id="UP001164929">
    <property type="component" value="Chromosome 6"/>
</dbReference>
<proteinExistence type="inferred from homology"/>
<evidence type="ECO:0000256" key="9">
    <source>
        <dbReference type="ARBA" id="ARBA00037189"/>
    </source>
</evidence>
<evidence type="ECO:0000256" key="8">
    <source>
        <dbReference type="ARBA" id="ARBA00023284"/>
    </source>
</evidence>
<dbReference type="FunFam" id="3.30.390.30:FF:000013">
    <property type="entry name" value="Monodehydroascorbate reductase 3"/>
    <property type="match status" value="1"/>
</dbReference>
<dbReference type="PANTHER" id="PTHR43557:SF5">
    <property type="entry name" value="MONODEHYDROASCORBATE REDUCTASE 1, PEROXISOMAL"/>
    <property type="match status" value="1"/>
</dbReference>
<protein>
    <recommendedName>
        <fullName evidence="10">monodehydroascorbate reductase (NADH)</fullName>
        <ecNumber evidence="10">1.6.5.4</ecNumber>
    </recommendedName>
</protein>
<organism evidence="14 15">
    <name type="scientific">Populus alba x Populus x berolinensis</name>
    <dbReference type="NCBI Taxonomy" id="444605"/>
    <lineage>
        <taxon>Eukaryota</taxon>
        <taxon>Viridiplantae</taxon>
        <taxon>Streptophyta</taxon>
        <taxon>Embryophyta</taxon>
        <taxon>Tracheophyta</taxon>
        <taxon>Spermatophyta</taxon>
        <taxon>Magnoliopsida</taxon>
        <taxon>eudicotyledons</taxon>
        <taxon>Gunneridae</taxon>
        <taxon>Pentapetalae</taxon>
        <taxon>rosids</taxon>
        <taxon>fabids</taxon>
        <taxon>Malpighiales</taxon>
        <taxon>Salicaceae</taxon>
        <taxon>Saliceae</taxon>
        <taxon>Populus</taxon>
    </lineage>
</organism>
<evidence type="ECO:0000256" key="3">
    <source>
        <dbReference type="ARBA" id="ARBA00022630"/>
    </source>
</evidence>
<dbReference type="PRINTS" id="PR00411">
    <property type="entry name" value="PNDRDTASEI"/>
</dbReference>
<dbReference type="Gene3D" id="3.50.50.60">
    <property type="entry name" value="FAD/NAD(P)-binding domain"/>
    <property type="match status" value="2"/>
</dbReference>
<dbReference type="AlphaFoldDB" id="A0AAD6QMJ0"/>
<keyword evidence="5" id="KW-0521">NADP</keyword>
<dbReference type="PANTHER" id="PTHR43557">
    <property type="entry name" value="APOPTOSIS-INDUCING FACTOR 1"/>
    <property type="match status" value="1"/>
</dbReference>
<name>A0AAD6QMJ0_9ROSI</name>
<comment type="function">
    <text evidence="9">Catalyzes the conversion of monodehydroascorbate to ascorbate, oxidizing NADH in the process.</text>
</comment>
<evidence type="ECO:0000256" key="2">
    <source>
        <dbReference type="ARBA" id="ARBA00006442"/>
    </source>
</evidence>
<dbReference type="Gene3D" id="3.30.390.30">
    <property type="match status" value="1"/>
</dbReference>
<accession>A0AAD6QMJ0</accession>
<keyword evidence="15" id="KW-1185">Reference proteome</keyword>